<dbReference type="EMBL" id="CP025096">
    <property type="protein sequence ID" value="AUD04127.1"/>
    <property type="molecule type" value="Genomic_DNA"/>
</dbReference>
<evidence type="ECO:0000313" key="2">
    <source>
        <dbReference type="Proteomes" id="UP000232883"/>
    </source>
</evidence>
<proteinExistence type="predicted"/>
<reference evidence="1 2" key="1">
    <citation type="submission" date="2017-11" db="EMBL/GenBank/DDBJ databases">
        <title>Taxonomic description and genome sequences of Spirosoma HA7 sp. nov., isolated from pollen microhabitat of Corylus avellana.</title>
        <authorList>
            <person name="Ambika Manirajan B."/>
            <person name="Suarez C."/>
            <person name="Ratering S."/>
            <person name="Geissler-Plaum R."/>
            <person name="Cardinale M."/>
            <person name="Sylvia S."/>
        </authorList>
    </citation>
    <scope>NUCLEOTIDE SEQUENCE [LARGE SCALE GENOMIC DNA]</scope>
    <source>
        <strain evidence="1 2">HA7</strain>
    </source>
</reference>
<name>A0A2K8Z2N0_9BACT</name>
<dbReference type="AlphaFoldDB" id="A0A2K8Z2N0"/>
<dbReference type="KEGG" id="spir:CWM47_21205"/>
<evidence type="ECO:0000313" key="1">
    <source>
        <dbReference type="EMBL" id="AUD04127.1"/>
    </source>
</evidence>
<keyword evidence="2" id="KW-1185">Reference proteome</keyword>
<dbReference type="RefSeq" id="WP_100990193.1">
    <property type="nucleotide sequence ID" value="NZ_CP025096.1"/>
</dbReference>
<gene>
    <name evidence="1" type="ORF">CWM47_21205</name>
</gene>
<accession>A0A2K8Z2N0</accession>
<dbReference type="Proteomes" id="UP000232883">
    <property type="component" value="Chromosome"/>
</dbReference>
<organism evidence="1 2">
    <name type="scientific">Spirosoma pollinicola</name>
    <dbReference type="NCBI Taxonomy" id="2057025"/>
    <lineage>
        <taxon>Bacteria</taxon>
        <taxon>Pseudomonadati</taxon>
        <taxon>Bacteroidota</taxon>
        <taxon>Cytophagia</taxon>
        <taxon>Cytophagales</taxon>
        <taxon>Cytophagaceae</taxon>
        <taxon>Spirosoma</taxon>
    </lineage>
</organism>
<protein>
    <submittedName>
        <fullName evidence="1">Uncharacterized protein</fullName>
    </submittedName>
</protein>
<sequence length="126" mass="14746">MIEHYKIWEYHCKNVLRGDTDSWQPSAKIDLEEGNPIYAIHNPFILKALRIIHGSPSDTEAYGMWTKPTSIGNIIDDSISEYVFRYRYLDEATLEAFKLFFTVWVNPDTDQPFMNSLINRVQQTGR</sequence>